<dbReference type="Gene3D" id="3.40.190.10">
    <property type="entry name" value="Periplasmic binding protein-like II"/>
    <property type="match status" value="1"/>
</dbReference>
<keyword evidence="4" id="KW-1133">Transmembrane helix</keyword>
<evidence type="ECO:0000259" key="11">
    <source>
        <dbReference type="Pfam" id="PF10613"/>
    </source>
</evidence>
<keyword evidence="5" id="KW-0406">Ion transport</keyword>
<evidence type="ECO:0000313" key="12">
    <source>
        <dbReference type="EMBL" id="MPD02237.1"/>
    </source>
</evidence>
<dbReference type="Pfam" id="PF10613">
    <property type="entry name" value="Lig_chan-Glu_bd"/>
    <property type="match status" value="1"/>
</dbReference>
<keyword evidence="8" id="KW-0325">Glycoprotein</keyword>
<dbReference type="EMBL" id="VSRR010130529">
    <property type="protein sequence ID" value="MPD02237.1"/>
    <property type="molecule type" value="Genomic_DNA"/>
</dbReference>
<sequence length="110" mass="12024">MDFVVPSDQQYGNRLENGTWTGIIAQVASREVDMSAVPVIINANRNKVVDPGFPLLSDPVVLSYIRPVQRADLAGFVKPFTFQCTRSSGQRARSVVESIAVDGDRPSSSR</sequence>
<evidence type="ECO:0000256" key="7">
    <source>
        <dbReference type="ARBA" id="ARBA00023170"/>
    </source>
</evidence>
<feature type="domain" description="Ionotropic glutamate receptor L-glutamate and glycine-binding" evidence="11">
    <location>
        <begin position="3"/>
        <end position="59"/>
    </location>
</feature>
<evidence type="ECO:0000256" key="4">
    <source>
        <dbReference type="ARBA" id="ARBA00022989"/>
    </source>
</evidence>
<organism evidence="12 13">
    <name type="scientific">Portunus trituberculatus</name>
    <name type="common">Swimming crab</name>
    <name type="synonym">Neptunus trituberculatus</name>
    <dbReference type="NCBI Taxonomy" id="210409"/>
    <lineage>
        <taxon>Eukaryota</taxon>
        <taxon>Metazoa</taxon>
        <taxon>Ecdysozoa</taxon>
        <taxon>Arthropoda</taxon>
        <taxon>Crustacea</taxon>
        <taxon>Multicrustacea</taxon>
        <taxon>Malacostraca</taxon>
        <taxon>Eumalacostraca</taxon>
        <taxon>Eucarida</taxon>
        <taxon>Decapoda</taxon>
        <taxon>Pleocyemata</taxon>
        <taxon>Brachyura</taxon>
        <taxon>Eubrachyura</taxon>
        <taxon>Portunoidea</taxon>
        <taxon>Portunidae</taxon>
        <taxon>Portuninae</taxon>
        <taxon>Portunus</taxon>
    </lineage>
</organism>
<comment type="caution">
    <text evidence="12">The sequence shown here is derived from an EMBL/GenBank/DDBJ whole genome shotgun (WGS) entry which is preliminary data.</text>
</comment>
<protein>
    <submittedName>
        <fullName evidence="12">Glutamate receptor</fullName>
    </submittedName>
</protein>
<evidence type="ECO:0000313" key="13">
    <source>
        <dbReference type="Proteomes" id="UP000324222"/>
    </source>
</evidence>
<keyword evidence="2" id="KW-0813">Transport</keyword>
<name>A0A5B7K6L2_PORTR</name>
<comment type="subcellular location">
    <subcellularLocation>
        <location evidence="1">Membrane</location>
        <topology evidence="1">Multi-pass membrane protein</topology>
    </subcellularLocation>
</comment>
<keyword evidence="9" id="KW-1071">Ligand-gated ion channel</keyword>
<proteinExistence type="predicted"/>
<evidence type="ECO:0000256" key="3">
    <source>
        <dbReference type="ARBA" id="ARBA00022692"/>
    </source>
</evidence>
<evidence type="ECO:0000256" key="6">
    <source>
        <dbReference type="ARBA" id="ARBA00023136"/>
    </source>
</evidence>
<evidence type="ECO:0000256" key="10">
    <source>
        <dbReference type="ARBA" id="ARBA00023303"/>
    </source>
</evidence>
<gene>
    <name evidence="12" type="primary">GLRK_0</name>
    <name evidence="12" type="ORF">E2C01_097807</name>
</gene>
<reference evidence="12 13" key="1">
    <citation type="submission" date="2019-05" db="EMBL/GenBank/DDBJ databases">
        <title>Another draft genome of Portunus trituberculatus and its Hox gene families provides insights of decapod evolution.</title>
        <authorList>
            <person name="Jeong J.-H."/>
            <person name="Song I."/>
            <person name="Kim S."/>
            <person name="Choi T."/>
            <person name="Kim D."/>
            <person name="Ryu S."/>
            <person name="Kim W."/>
        </authorList>
    </citation>
    <scope>NUCLEOTIDE SEQUENCE [LARGE SCALE GENOMIC DNA]</scope>
    <source>
        <tissue evidence="12">Muscle</tissue>
    </source>
</reference>
<accession>A0A5B7K6L2</accession>
<evidence type="ECO:0000256" key="5">
    <source>
        <dbReference type="ARBA" id="ARBA00023065"/>
    </source>
</evidence>
<evidence type="ECO:0000256" key="2">
    <source>
        <dbReference type="ARBA" id="ARBA00022448"/>
    </source>
</evidence>
<evidence type="ECO:0000256" key="1">
    <source>
        <dbReference type="ARBA" id="ARBA00004141"/>
    </source>
</evidence>
<dbReference type="Proteomes" id="UP000324222">
    <property type="component" value="Unassembled WGS sequence"/>
</dbReference>
<dbReference type="GO" id="GO:0016020">
    <property type="term" value="C:membrane"/>
    <property type="evidence" value="ECO:0007669"/>
    <property type="project" value="UniProtKB-SubCell"/>
</dbReference>
<dbReference type="InterPro" id="IPR019594">
    <property type="entry name" value="Glu/Gly-bd"/>
</dbReference>
<evidence type="ECO:0000256" key="9">
    <source>
        <dbReference type="ARBA" id="ARBA00023286"/>
    </source>
</evidence>
<keyword evidence="6" id="KW-0472">Membrane</keyword>
<dbReference type="GO" id="GO:0015276">
    <property type="term" value="F:ligand-gated monoatomic ion channel activity"/>
    <property type="evidence" value="ECO:0007669"/>
    <property type="project" value="InterPro"/>
</dbReference>
<evidence type="ECO:0000256" key="8">
    <source>
        <dbReference type="ARBA" id="ARBA00023180"/>
    </source>
</evidence>
<keyword evidence="13" id="KW-1185">Reference proteome</keyword>
<keyword evidence="3" id="KW-0812">Transmembrane</keyword>
<dbReference type="AlphaFoldDB" id="A0A5B7K6L2"/>
<keyword evidence="7 12" id="KW-0675">Receptor</keyword>
<keyword evidence="10" id="KW-0407">Ion channel</keyword>
<dbReference type="SUPFAM" id="SSF53850">
    <property type="entry name" value="Periplasmic binding protein-like II"/>
    <property type="match status" value="1"/>
</dbReference>